<feature type="region of interest" description="Disordered" evidence="1">
    <location>
        <begin position="94"/>
        <end position="121"/>
    </location>
</feature>
<proteinExistence type="predicted"/>
<comment type="caution">
    <text evidence="3">The sequence shown here is derived from an EMBL/GenBank/DDBJ whole genome shotgun (WGS) entry which is preliminary data.</text>
</comment>
<gene>
    <name evidence="3" type="ORF">PR001_g6447</name>
</gene>
<dbReference type="Proteomes" id="UP000429607">
    <property type="component" value="Unassembled WGS sequence"/>
</dbReference>
<dbReference type="Pfam" id="PF13843">
    <property type="entry name" value="DDE_Tnp_1_7"/>
    <property type="match status" value="1"/>
</dbReference>
<feature type="domain" description="PiggyBac transposable element-derived protein" evidence="2">
    <location>
        <begin position="250"/>
        <end position="376"/>
    </location>
</feature>
<organism evidence="3 4">
    <name type="scientific">Phytophthora rubi</name>
    <dbReference type="NCBI Taxonomy" id="129364"/>
    <lineage>
        <taxon>Eukaryota</taxon>
        <taxon>Sar</taxon>
        <taxon>Stramenopiles</taxon>
        <taxon>Oomycota</taxon>
        <taxon>Peronosporomycetes</taxon>
        <taxon>Peronosporales</taxon>
        <taxon>Peronosporaceae</taxon>
        <taxon>Phytophthora</taxon>
    </lineage>
</organism>
<dbReference type="PANTHER" id="PTHR46599:SF3">
    <property type="entry name" value="PIGGYBAC TRANSPOSABLE ELEMENT-DERIVED PROTEIN 4"/>
    <property type="match status" value="1"/>
</dbReference>
<feature type="compositionally biased region" description="Basic and acidic residues" evidence="1">
    <location>
        <begin position="95"/>
        <end position="114"/>
    </location>
</feature>
<sequence>MGMTMVTDLRELLMSPPESCFSVDYNVASRNARRSPTRQPDGHEFESTCSELNEYVARCLREVFDGADSSGCEYSPSDQEARDSDAWVEVEYSATDEHDSVQEDVGVEKGKEDSPSIDDNPHLVVPGEYPNQFAALDSGDENEVASVFDEDEDDLGPRDPPAGDVGAAPDLHFEPTLLAAVGGVDEIERVNVRENVLQDSKYNGWTDPSTITPYPYMDEPYELTGSKKTTRVSMMKSMGQHRWRWKPLRRRRLKNDRRASNKRPTNIVKGAYQVAESLYIPAMKAIRWDYNQGVHMLLTGSSGQSDRIVRRDQETAQEAELMASRVVKDYQTYMGGVNVHYQLRLQRYSLQMARRYKKYYKSLFLGLIDLTNINAFILFNWRRFTDGKSKISHVEFLKHLHLE</sequence>
<protein>
    <recommendedName>
        <fullName evidence="2">PiggyBac transposable element-derived protein domain-containing protein</fullName>
    </recommendedName>
</protein>
<evidence type="ECO:0000256" key="1">
    <source>
        <dbReference type="SAM" id="MobiDB-lite"/>
    </source>
</evidence>
<evidence type="ECO:0000313" key="4">
    <source>
        <dbReference type="Proteomes" id="UP000429607"/>
    </source>
</evidence>
<dbReference type="EMBL" id="QXFV01000302">
    <property type="protein sequence ID" value="KAE9041848.1"/>
    <property type="molecule type" value="Genomic_DNA"/>
</dbReference>
<dbReference type="InterPro" id="IPR029526">
    <property type="entry name" value="PGBD"/>
</dbReference>
<name>A0A6A3NE48_9STRA</name>
<evidence type="ECO:0000313" key="3">
    <source>
        <dbReference type="EMBL" id="KAE9041848.1"/>
    </source>
</evidence>
<dbReference type="AlphaFoldDB" id="A0A6A3NE48"/>
<reference evidence="3 4" key="1">
    <citation type="submission" date="2018-09" db="EMBL/GenBank/DDBJ databases">
        <title>Genomic investigation of the strawberry pathogen Phytophthora fragariae indicates pathogenicity is determined by transcriptional variation in three key races.</title>
        <authorList>
            <person name="Adams T.M."/>
            <person name="Armitage A.D."/>
            <person name="Sobczyk M.K."/>
            <person name="Bates H.J."/>
            <person name="Dunwell J.M."/>
            <person name="Nellist C.F."/>
            <person name="Harrison R.J."/>
        </authorList>
    </citation>
    <scope>NUCLEOTIDE SEQUENCE [LARGE SCALE GENOMIC DNA]</scope>
    <source>
        <strain evidence="3 4">SCRP249</strain>
    </source>
</reference>
<accession>A0A6A3NE48</accession>
<evidence type="ECO:0000259" key="2">
    <source>
        <dbReference type="Pfam" id="PF13843"/>
    </source>
</evidence>
<dbReference type="PANTHER" id="PTHR46599">
    <property type="entry name" value="PIGGYBAC TRANSPOSABLE ELEMENT-DERIVED PROTEIN 4"/>
    <property type="match status" value="1"/>
</dbReference>